<dbReference type="AlphaFoldDB" id="A0A438GEU5"/>
<gene>
    <name evidence="2" type="ORF">CK203_058698</name>
</gene>
<proteinExistence type="predicted"/>
<sequence>MDPPPEDQNSQQGQGGNPNAYLSMRDRMHPPRMSAPSCILPPLEQLVIRPHIMPLLPNFHGMESENPYAHIKEFEEDQWVEETNLKLSAKENDKFHACWERYMEAINACPHHGFDTWLLVSYFYDGMSSSMKQILETMCGGDFMSKNPEEAMDFLSYVSEVSRGWDEPNSREKGKFPSQQTQNPKAGMYMLSEDVDMKAKVATLARRPNNSASYGNTYNSSWRNHPNFSWKPRPPSYQPQGQTQAPQQTSSVEQAIVNLSKVMGDFVGEQKAINSQLHQKIENVESSQIKRMEGMQNDLSQKIDNIQGVHEVETQDGESSNLREVKAVITLRSGKEVDQPLPNLGHDEELMSKRPLIKESNSQEEKRGKKSASKSSIEEEPRIVIKEDMMKKHMPPPFPQALHGKKEIKNSSEILEF</sequence>
<reference evidence="2 3" key="1">
    <citation type="journal article" date="2018" name="PLoS Genet.">
        <title>Population sequencing reveals clonal diversity and ancestral inbreeding in the grapevine cultivar Chardonnay.</title>
        <authorList>
            <person name="Roach M.J."/>
            <person name="Johnson D.L."/>
            <person name="Bohlmann J."/>
            <person name="van Vuuren H.J."/>
            <person name="Jones S.J."/>
            <person name="Pretorius I.S."/>
            <person name="Schmidt S.A."/>
            <person name="Borneman A.R."/>
        </authorList>
    </citation>
    <scope>NUCLEOTIDE SEQUENCE [LARGE SCALE GENOMIC DNA]</scope>
    <source>
        <strain evidence="3">cv. Chardonnay</strain>
        <tissue evidence="2">Leaf</tissue>
    </source>
</reference>
<evidence type="ECO:0000313" key="2">
    <source>
        <dbReference type="EMBL" id="RVW70734.1"/>
    </source>
</evidence>
<evidence type="ECO:0008006" key="4">
    <source>
        <dbReference type="Google" id="ProtNLM"/>
    </source>
</evidence>
<feature type="region of interest" description="Disordered" evidence="1">
    <location>
        <begin position="215"/>
        <end position="251"/>
    </location>
</feature>
<feature type="region of interest" description="Disordered" evidence="1">
    <location>
        <begin position="337"/>
        <end position="417"/>
    </location>
</feature>
<evidence type="ECO:0000256" key="1">
    <source>
        <dbReference type="SAM" id="MobiDB-lite"/>
    </source>
</evidence>
<accession>A0A438GEU5</accession>
<name>A0A438GEU5_VITVI</name>
<dbReference type="Proteomes" id="UP000288805">
    <property type="component" value="Unassembled WGS sequence"/>
</dbReference>
<protein>
    <recommendedName>
        <fullName evidence="4">Retrotransposon gag domain-containing protein</fullName>
    </recommendedName>
</protein>
<dbReference type="EMBL" id="QGNW01000456">
    <property type="protein sequence ID" value="RVW70734.1"/>
    <property type="molecule type" value="Genomic_DNA"/>
</dbReference>
<organism evidence="2 3">
    <name type="scientific">Vitis vinifera</name>
    <name type="common">Grape</name>
    <dbReference type="NCBI Taxonomy" id="29760"/>
    <lineage>
        <taxon>Eukaryota</taxon>
        <taxon>Viridiplantae</taxon>
        <taxon>Streptophyta</taxon>
        <taxon>Embryophyta</taxon>
        <taxon>Tracheophyta</taxon>
        <taxon>Spermatophyta</taxon>
        <taxon>Magnoliopsida</taxon>
        <taxon>eudicotyledons</taxon>
        <taxon>Gunneridae</taxon>
        <taxon>Pentapetalae</taxon>
        <taxon>rosids</taxon>
        <taxon>Vitales</taxon>
        <taxon>Vitaceae</taxon>
        <taxon>Viteae</taxon>
        <taxon>Vitis</taxon>
    </lineage>
</organism>
<feature type="compositionally biased region" description="Low complexity" evidence="1">
    <location>
        <begin position="238"/>
        <end position="249"/>
    </location>
</feature>
<comment type="caution">
    <text evidence="2">The sequence shown here is derived from an EMBL/GenBank/DDBJ whole genome shotgun (WGS) entry which is preliminary data.</text>
</comment>
<feature type="region of interest" description="Disordered" evidence="1">
    <location>
        <begin position="1"/>
        <end position="27"/>
    </location>
</feature>
<evidence type="ECO:0000313" key="3">
    <source>
        <dbReference type="Proteomes" id="UP000288805"/>
    </source>
</evidence>
<feature type="compositionally biased region" description="Basic and acidic residues" evidence="1">
    <location>
        <begin position="376"/>
        <end position="391"/>
    </location>
</feature>
<feature type="compositionally biased region" description="Polar residues" evidence="1">
    <location>
        <begin position="215"/>
        <end position="227"/>
    </location>
</feature>